<feature type="region of interest" description="Disordered" evidence="10">
    <location>
        <begin position="1"/>
        <end position="80"/>
    </location>
</feature>
<dbReference type="PANTHER" id="PTHR13620:SF109">
    <property type="entry name" value="3'-5' EXONUCLEASE"/>
    <property type="match status" value="1"/>
</dbReference>
<dbReference type="SMART" id="SM00474">
    <property type="entry name" value="35EXOc"/>
    <property type="match status" value="1"/>
</dbReference>
<dbReference type="GO" id="GO:0046872">
    <property type="term" value="F:metal ion binding"/>
    <property type="evidence" value="ECO:0007669"/>
    <property type="project" value="UniProtKB-KW"/>
</dbReference>
<sequence>WDYVEPDPPRSLHFPLSGFTPRTEKESGKNMEWDQPLTDEDIQAIDAAIQSAPSSSLSKKRRSSPDARNDPEESDPPKTLRQLPSSLLALQHPNPLLSPCQANTGMRYPVMKFGGRILYSQTSIEVEKAAKELLKNLELEKRESGQVVLGLDIEWRPTFKKGVAARKAAVMQICGDTSHCHVMHIFHSGIPQSLQFLLEDPTLLKVGIGIGSDAAKIFKDYCISIKAVEDLCCLAKQKLGGHSQKWGLASLTKMLISKELRKPNKIRLGNWEKILSNEQLEYAATDAFASWYLYQVLKGLPNSEEEVAADKGIEELEGVKS</sequence>
<dbReference type="Pfam" id="PF01612">
    <property type="entry name" value="DNA_pol_A_exo1"/>
    <property type="match status" value="1"/>
</dbReference>
<reference evidence="12" key="2">
    <citation type="submission" date="2020-03" db="EMBL/GenBank/DDBJ databases">
        <title>Walnut 2.0.</title>
        <authorList>
            <person name="Marrano A."/>
            <person name="Britton M."/>
            <person name="Zimin A.V."/>
            <person name="Zaini P.A."/>
            <person name="Workman R."/>
            <person name="Puiu D."/>
            <person name="Bianco L."/>
            <person name="Allen B.J."/>
            <person name="Troggio M."/>
            <person name="Leslie C.A."/>
            <person name="Timp W."/>
            <person name="Dendekar A."/>
            <person name="Salzberg S.L."/>
            <person name="Neale D.B."/>
        </authorList>
    </citation>
    <scope>NUCLEOTIDE SEQUENCE</scope>
    <source>
        <tissue evidence="12">Leaves</tissue>
    </source>
</reference>
<evidence type="ECO:0000256" key="5">
    <source>
        <dbReference type="ARBA" id="ARBA00022839"/>
    </source>
</evidence>
<accession>A0A833XF90</accession>
<feature type="compositionally biased region" description="Basic and acidic residues" evidence="10">
    <location>
        <begin position="63"/>
        <end position="78"/>
    </location>
</feature>
<dbReference type="GO" id="GO:0005634">
    <property type="term" value="C:nucleus"/>
    <property type="evidence" value="ECO:0007669"/>
    <property type="project" value="UniProtKB-SubCell"/>
</dbReference>
<dbReference type="PANTHER" id="PTHR13620">
    <property type="entry name" value="3-5 EXONUCLEASE"/>
    <property type="match status" value="1"/>
</dbReference>
<organism evidence="12 13">
    <name type="scientific">Juglans regia</name>
    <name type="common">English walnut</name>
    <dbReference type="NCBI Taxonomy" id="51240"/>
    <lineage>
        <taxon>Eukaryota</taxon>
        <taxon>Viridiplantae</taxon>
        <taxon>Streptophyta</taxon>
        <taxon>Embryophyta</taxon>
        <taxon>Tracheophyta</taxon>
        <taxon>Spermatophyta</taxon>
        <taxon>Magnoliopsida</taxon>
        <taxon>eudicotyledons</taxon>
        <taxon>Gunneridae</taxon>
        <taxon>Pentapetalae</taxon>
        <taxon>rosids</taxon>
        <taxon>fabids</taxon>
        <taxon>Fagales</taxon>
        <taxon>Juglandaceae</taxon>
        <taxon>Juglans</taxon>
    </lineage>
</organism>
<dbReference type="InterPro" id="IPR002562">
    <property type="entry name" value="3'-5'_exonuclease_dom"/>
</dbReference>
<dbReference type="GO" id="GO:0003676">
    <property type="term" value="F:nucleic acid binding"/>
    <property type="evidence" value="ECO:0007669"/>
    <property type="project" value="InterPro"/>
</dbReference>
<name>A0A833XF90_JUGRE</name>
<dbReference type="EMBL" id="LIHL02000007">
    <property type="protein sequence ID" value="KAF5465064.1"/>
    <property type="molecule type" value="Genomic_DNA"/>
</dbReference>
<dbReference type="InterPro" id="IPR036397">
    <property type="entry name" value="RNaseH_sf"/>
</dbReference>
<keyword evidence="3" id="KW-0479">Metal-binding</keyword>
<keyword evidence="6" id="KW-0460">Magnesium</keyword>
<feature type="compositionally biased region" description="Basic and acidic residues" evidence="10">
    <location>
        <begin position="22"/>
        <end position="32"/>
    </location>
</feature>
<reference evidence="12" key="1">
    <citation type="submission" date="2015-10" db="EMBL/GenBank/DDBJ databases">
        <authorList>
            <person name="Martinez-Garcia P.J."/>
            <person name="Crepeau M.W."/>
            <person name="Puiu D."/>
            <person name="Gonzalez-Ibeas D."/>
            <person name="Whalen J."/>
            <person name="Stevens K."/>
            <person name="Paul R."/>
            <person name="Butterfield T."/>
            <person name="Britton M."/>
            <person name="Reagan R."/>
            <person name="Chakraborty S."/>
            <person name="Walawage S.L."/>
            <person name="Vasquez-Gross H.A."/>
            <person name="Cardeno C."/>
            <person name="Famula R."/>
            <person name="Pratt K."/>
            <person name="Kuruganti S."/>
            <person name="Aradhya M.K."/>
            <person name="Leslie C.A."/>
            <person name="Dandekar A.M."/>
            <person name="Salzberg S.L."/>
            <person name="Wegrzyn J.L."/>
            <person name="Langley C.H."/>
            <person name="Neale D.B."/>
        </authorList>
    </citation>
    <scope>NUCLEOTIDE SEQUENCE</scope>
    <source>
        <tissue evidence="12">Leaves</tissue>
    </source>
</reference>
<proteinExistence type="predicted"/>
<evidence type="ECO:0000259" key="11">
    <source>
        <dbReference type="SMART" id="SM00474"/>
    </source>
</evidence>
<dbReference type="Gene3D" id="3.30.420.10">
    <property type="entry name" value="Ribonuclease H-like superfamily/Ribonuclease H"/>
    <property type="match status" value="1"/>
</dbReference>
<gene>
    <name evidence="12" type="ORF">F2P56_015095</name>
</gene>
<dbReference type="SUPFAM" id="SSF53098">
    <property type="entry name" value="Ribonuclease H-like"/>
    <property type="match status" value="1"/>
</dbReference>
<evidence type="ECO:0000256" key="10">
    <source>
        <dbReference type="SAM" id="MobiDB-lite"/>
    </source>
</evidence>
<dbReference type="CDD" id="cd06141">
    <property type="entry name" value="WRN_exo"/>
    <property type="match status" value="1"/>
</dbReference>
<dbReference type="InterPro" id="IPR051132">
    <property type="entry name" value="3-5_Exonuclease_domain"/>
</dbReference>
<dbReference type="Gramene" id="Jr07_14580_p1">
    <property type="protein sequence ID" value="cds.Jr07_14580_p1"/>
    <property type="gene ID" value="Jr07_14580"/>
</dbReference>
<evidence type="ECO:0000256" key="9">
    <source>
        <dbReference type="ARBA" id="ARBA00042761"/>
    </source>
</evidence>
<feature type="non-terminal residue" evidence="12">
    <location>
        <position position="321"/>
    </location>
</feature>
<dbReference type="Proteomes" id="UP000619265">
    <property type="component" value="Unassembled WGS sequence"/>
</dbReference>
<evidence type="ECO:0000256" key="7">
    <source>
        <dbReference type="ARBA" id="ARBA00023242"/>
    </source>
</evidence>
<keyword evidence="2" id="KW-0540">Nuclease</keyword>
<keyword evidence="5" id="KW-0269">Exonuclease</keyword>
<feature type="domain" description="3'-5' exonuclease" evidence="11">
    <location>
        <begin position="124"/>
        <end position="302"/>
    </location>
</feature>
<comment type="caution">
    <text evidence="12">The sequence shown here is derived from an EMBL/GenBank/DDBJ whole genome shotgun (WGS) entry which is preliminary data.</text>
</comment>
<dbReference type="AlphaFoldDB" id="A0A833XF90"/>
<evidence type="ECO:0000313" key="13">
    <source>
        <dbReference type="Proteomes" id="UP000619265"/>
    </source>
</evidence>
<comment type="subcellular location">
    <subcellularLocation>
        <location evidence="1">Nucleus</location>
    </subcellularLocation>
</comment>
<evidence type="ECO:0000256" key="3">
    <source>
        <dbReference type="ARBA" id="ARBA00022723"/>
    </source>
</evidence>
<feature type="compositionally biased region" description="Low complexity" evidence="10">
    <location>
        <begin position="44"/>
        <end position="57"/>
    </location>
</feature>
<evidence type="ECO:0000313" key="12">
    <source>
        <dbReference type="EMBL" id="KAF5465064.1"/>
    </source>
</evidence>
<evidence type="ECO:0000256" key="2">
    <source>
        <dbReference type="ARBA" id="ARBA00022722"/>
    </source>
</evidence>
<keyword evidence="7" id="KW-0539">Nucleus</keyword>
<protein>
    <recommendedName>
        <fullName evidence="8">3'-5' exonuclease</fullName>
    </recommendedName>
    <alternativeName>
        <fullName evidence="9">Werner Syndrome-like exonuclease</fullName>
    </alternativeName>
</protein>
<keyword evidence="4" id="KW-0378">Hydrolase</keyword>
<evidence type="ECO:0000256" key="6">
    <source>
        <dbReference type="ARBA" id="ARBA00022842"/>
    </source>
</evidence>
<dbReference type="FunFam" id="3.30.420.10:FF:000114">
    <property type="entry name" value="Werner Syndrome-like exonuclease"/>
    <property type="match status" value="1"/>
</dbReference>
<dbReference type="GO" id="GO:0008408">
    <property type="term" value="F:3'-5' exonuclease activity"/>
    <property type="evidence" value="ECO:0007669"/>
    <property type="project" value="InterPro"/>
</dbReference>
<dbReference type="InterPro" id="IPR012337">
    <property type="entry name" value="RNaseH-like_sf"/>
</dbReference>
<evidence type="ECO:0000256" key="8">
    <source>
        <dbReference type="ARBA" id="ARBA00040531"/>
    </source>
</evidence>
<evidence type="ECO:0000256" key="1">
    <source>
        <dbReference type="ARBA" id="ARBA00004123"/>
    </source>
</evidence>
<dbReference type="GO" id="GO:0006139">
    <property type="term" value="P:nucleobase-containing compound metabolic process"/>
    <property type="evidence" value="ECO:0007669"/>
    <property type="project" value="InterPro"/>
</dbReference>
<evidence type="ECO:0000256" key="4">
    <source>
        <dbReference type="ARBA" id="ARBA00022801"/>
    </source>
</evidence>